<dbReference type="EMBL" id="DACSUM010000034">
    <property type="protein sequence ID" value="HAT3583394.1"/>
    <property type="molecule type" value="Genomic_DNA"/>
</dbReference>
<dbReference type="Pfam" id="PF13977">
    <property type="entry name" value="TetR_C_6"/>
    <property type="match status" value="1"/>
</dbReference>
<keyword evidence="4" id="KW-0804">Transcription</keyword>
<dbReference type="SUPFAM" id="SSF46689">
    <property type="entry name" value="Homeodomain-like"/>
    <property type="match status" value="1"/>
</dbReference>
<evidence type="ECO:0000256" key="3">
    <source>
        <dbReference type="ARBA" id="ARBA00023125"/>
    </source>
</evidence>
<dbReference type="Gene3D" id="1.10.357.10">
    <property type="entry name" value="Tetracycline Repressor, domain 2"/>
    <property type="match status" value="1"/>
</dbReference>
<dbReference type="PRINTS" id="PR00455">
    <property type="entry name" value="HTHTETR"/>
</dbReference>
<evidence type="ECO:0000313" key="8">
    <source>
        <dbReference type="Proteomes" id="UP000867740"/>
    </source>
</evidence>
<dbReference type="SUPFAM" id="SSF48498">
    <property type="entry name" value="Tetracyclin repressor-like, C-terminal domain"/>
    <property type="match status" value="1"/>
</dbReference>
<dbReference type="Proteomes" id="UP000867740">
    <property type="component" value="Unassembled WGS sequence"/>
</dbReference>
<feature type="domain" description="HTH tetR-type" evidence="6">
    <location>
        <begin position="7"/>
        <end position="67"/>
    </location>
</feature>
<dbReference type="Pfam" id="PF00440">
    <property type="entry name" value="TetR_N"/>
    <property type="match status" value="1"/>
</dbReference>
<sequence>MSYLSRDERRELILKAAMRVALSDGFAGMTVRRIANEAGVATGQVHHHFSSGAELKAQAFVRVMGELLDVDVLPESASWRERLHAMLGSNEDGFDPYIRLWREAQVLASKEPELKGAYVLTMEMWHEKVVAIINAGVTAGEFVRHDSTENIAWRLIALVCGLDGIYVLGMPDVDDAAFDRHLDAMIHRELFYAPSP</sequence>
<dbReference type="AlphaFoldDB" id="A0A9P3T9S2"/>
<dbReference type="InterPro" id="IPR039538">
    <property type="entry name" value="BetI_C"/>
</dbReference>
<evidence type="ECO:0000259" key="6">
    <source>
        <dbReference type="PROSITE" id="PS50977"/>
    </source>
</evidence>
<evidence type="ECO:0000256" key="1">
    <source>
        <dbReference type="ARBA" id="ARBA00022491"/>
    </source>
</evidence>
<gene>
    <name evidence="7" type="ORF">I8531_003732</name>
</gene>
<reference evidence="7" key="1">
    <citation type="journal article" date="2018" name="Genome Biol.">
        <title>SKESA: strategic k-mer extension for scrupulous assemblies.</title>
        <authorList>
            <person name="Souvorov A."/>
            <person name="Agarwala R."/>
            <person name="Lipman D.J."/>
        </authorList>
    </citation>
    <scope>NUCLEOTIDE SEQUENCE</scope>
    <source>
        <strain evidence="7">CAVp300</strain>
    </source>
</reference>
<keyword evidence="1" id="KW-0678">Repressor</keyword>
<evidence type="ECO:0000256" key="2">
    <source>
        <dbReference type="ARBA" id="ARBA00023015"/>
    </source>
</evidence>
<comment type="caution">
    <text evidence="7">The sequence shown here is derived from an EMBL/GenBank/DDBJ whole genome shotgun (WGS) entry which is preliminary data.</text>
</comment>
<dbReference type="NCBIfam" id="NF011572">
    <property type="entry name" value="PRK14996.1"/>
    <property type="match status" value="1"/>
</dbReference>
<dbReference type="PANTHER" id="PTHR30055">
    <property type="entry name" value="HTH-TYPE TRANSCRIPTIONAL REGULATOR RUTR"/>
    <property type="match status" value="1"/>
</dbReference>
<name>A0A9P3T9S2_KLUIN</name>
<dbReference type="InterPro" id="IPR009057">
    <property type="entry name" value="Homeodomain-like_sf"/>
</dbReference>
<protein>
    <submittedName>
        <fullName evidence="7">TetR family transcriptional regulator</fullName>
    </submittedName>
</protein>
<dbReference type="GO" id="GO:0000976">
    <property type="term" value="F:transcription cis-regulatory region binding"/>
    <property type="evidence" value="ECO:0007669"/>
    <property type="project" value="TreeGrafter"/>
</dbReference>
<dbReference type="GO" id="GO:0003700">
    <property type="term" value="F:DNA-binding transcription factor activity"/>
    <property type="evidence" value="ECO:0007669"/>
    <property type="project" value="TreeGrafter"/>
</dbReference>
<dbReference type="RefSeq" id="WP_047370358.1">
    <property type="nucleotide sequence ID" value="NZ_CABMNU010000005.1"/>
</dbReference>
<dbReference type="PROSITE" id="PS50977">
    <property type="entry name" value="HTH_TETR_2"/>
    <property type="match status" value="1"/>
</dbReference>
<proteinExistence type="predicted"/>
<accession>A0A9P3T9S2</accession>
<dbReference type="PANTHER" id="PTHR30055:SF223">
    <property type="entry name" value="HTH-TYPE TRANSCRIPTIONAL REGULATOR UIDR"/>
    <property type="match status" value="1"/>
</dbReference>
<evidence type="ECO:0000313" key="7">
    <source>
        <dbReference type="EMBL" id="HAT3583394.1"/>
    </source>
</evidence>
<dbReference type="InterPro" id="IPR050109">
    <property type="entry name" value="HTH-type_TetR-like_transc_reg"/>
</dbReference>
<feature type="DNA-binding region" description="H-T-H motif" evidence="5">
    <location>
        <begin position="30"/>
        <end position="49"/>
    </location>
</feature>
<keyword evidence="3 5" id="KW-0238">DNA-binding</keyword>
<reference evidence="7" key="2">
    <citation type="submission" date="2020-10" db="EMBL/GenBank/DDBJ databases">
        <authorList>
            <consortium name="NCBI Pathogen Detection Project"/>
        </authorList>
    </citation>
    <scope>NUCLEOTIDE SEQUENCE</scope>
    <source>
        <strain evidence="7">CAVp300</strain>
    </source>
</reference>
<evidence type="ECO:0000256" key="4">
    <source>
        <dbReference type="ARBA" id="ARBA00023163"/>
    </source>
</evidence>
<keyword evidence="2" id="KW-0805">Transcription regulation</keyword>
<dbReference type="InterPro" id="IPR036271">
    <property type="entry name" value="Tet_transcr_reg_TetR-rel_C_sf"/>
</dbReference>
<organism evidence="7 8">
    <name type="scientific">Kluyvera intermedia</name>
    <name type="common">Enterobacter intermedius</name>
    <dbReference type="NCBI Taxonomy" id="61648"/>
    <lineage>
        <taxon>Bacteria</taxon>
        <taxon>Pseudomonadati</taxon>
        <taxon>Pseudomonadota</taxon>
        <taxon>Gammaproteobacteria</taxon>
        <taxon>Enterobacterales</taxon>
        <taxon>Enterobacteriaceae</taxon>
        <taxon>Kluyvera</taxon>
    </lineage>
</organism>
<evidence type="ECO:0000256" key="5">
    <source>
        <dbReference type="PROSITE-ProRule" id="PRU00335"/>
    </source>
</evidence>
<dbReference type="InterPro" id="IPR001647">
    <property type="entry name" value="HTH_TetR"/>
</dbReference>